<dbReference type="AlphaFoldDB" id="A0A2T0BKI0"/>
<keyword evidence="2" id="KW-0012">Acyltransferase</keyword>
<feature type="domain" description="N-acetyltransferase" evidence="1">
    <location>
        <begin position="127"/>
        <end position="277"/>
    </location>
</feature>
<keyword evidence="3" id="KW-1185">Reference proteome</keyword>
<evidence type="ECO:0000259" key="1">
    <source>
        <dbReference type="PROSITE" id="PS51186"/>
    </source>
</evidence>
<evidence type="ECO:0000313" key="3">
    <source>
        <dbReference type="Proteomes" id="UP000239471"/>
    </source>
</evidence>
<accession>A0A2T0BKI0</accession>
<dbReference type="RefSeq" id="WP_170065562.1">
    <property type="nucleotide sequence ID" value="NZ_PVXQ01000002.1"/>
</dbReference>
<dbReference type="Gene3D" id="3.40.630.30">
    <property type="match status" value="1"/>
</dbReference>
<dbReference type="InterPro" id="IPR022525">
    <property type="entry name" value="GNAT_AblB"/>
</dbReference>
<reference evidence="2 3" key="1">
    <citation type="submission" date="2018-03" db="EMBL/GenBank/DDBJ databases">
        <title>Genome sequence of Clostridium vincentii DSM 10228.</title>
        <authorList>
            <person name="Poehlein A."/>
            <person name="Daniel R."/>
        </authorList>
    </citation>
    <scope>NUCLEOTIDE SEQUENCE [LARGE SCALE GENOMIC DNA]</scope>
    <source>
        <strain evidence="2 3">DSM 10228</strain>
    </source>
</reference>
<protein>
    <submittedName>
        <fullName evidence="2">N-acetyltransferase YodP</fullName>
        <ecNumber evidence="2">2.3.1.-</ecNumber>
    </submittedName>
</protein>
<dbReference type="CDD" id="cd04301">
    <property type="entry name" value="NAT_SF"/>
    <property type="match status" value="1"/>
</dbReference>
<dbReference type="Pfam" id="PF00583">
    <property type="entry name" value="Acetyltransf_1"/>
    <property type="match status" value="1"/>
</dbReference>
<proteinExistence type="predicted"/>
<evidence type="ECO:0000313" key="2">
    <source>
        <dbReference type="EMBL" id="PRR84343.1"/>
    </source>
</evidence>
<dbReference type="GO" id="GO:0008080">
    <property type="term" value="F:N-acetyltransferase activity"/>
    <property type="evidence" value="ECO:0007669"/>
    <property type="project" value="InterPro"/>
</dbReference>
<dbReference type="EMBL" id="PVXQ01000002">
    <property type="protein sequence ID" value="PRR84343.1"/>
    <property type="molecule type" value="Genomic_DNA"/>
</dbReference>
<dbReference type="NCBIfam" id="TIGR03827">
    <property type="entry name" value="GNAT_ablB"/>
    <property type="match status" value="1"/>
</dbReference>
<dbReference type="EC" id="2.3.1.-" evidence="2"/>
<keyword evidence="2" id="KW-0808">Transferase</keyword>
<dbReference type="PROSITE" id="PS51186">
    <property type="entry name" value="GNAT"/>
    <property type="match status" value="1"/>
</dbReference>
<dbReference type="InterPro" id="IPR000182">
    <property type="entry name" value="GNAT_dom"/>
</dbReference>
<dbReference type="InterPro" id="IPR016181">
    <property type="entry name" value="Acyl_CoA_acyltransferase"/>
</dbReference>
<dbReference type="Proteomes" id="UP000239471">
    <property type="component" value="Unassembled WGS sequence"/>
</dbReference>
<dbReference type="SUPFAM" id="SSF55729">
    <property type="entry name" value="Acyl-CoA N-acyltransferases (Nat)"/>
    <property type="match status" value="1"/>
</dbReference>
<sequence>MSDKIETIGQSIIHHGKENNRLYLMKLSDLDESTIIEQIQKIATENNYSKIVAKVPEKFKSLFSDNGYRKEAYIPNYYKGIEDCFFMCKYLDQKREFLENESELEKVLLGAKSKSGSLKTTTLPINIKIKALTQDDVYNMVSLYKKVFTTYPFPIFDEKYILQTMNENLMYFGIYKKDELIAISSSETAKEYSNCEMTDFAVLPEYRGKNYSIILLQEMEKELKRLDYKVLYTIARAKSYGMNITFSKLGYKHGGLLKNNTNISEGIESMNIWYKEI</sequence>
<gene>
    <name evidence="2" type="primary">yodP_1</name>
    <name evidence="2" type="ORF">CLVI_02690</name>
</gene>
<name>A0A2T0BKI0_9CLOT</name>
<comment type="caution">
    <text evidence="2">The sequence shown here is derived from an EMBL/GenBank/DDBJ whole genome shotgun (WGS) entry which is preliminary data.</text>
</comment>
<organism evidence="2 3">
    <name type="scientific">Clostridium vincentii</name>
    <dbReference type="NCBI Taxonomy" id="52704"/>
    <lineage>
        <taxon>Bacteria</taxon>
        <taxon>Bacillati</taxon>
        <taxon>Bacillota</taxon>
        <taxon>Clostridia</taxon>
        <taxon>Eubacteriales</taxon>
        <taxon>Clostridiaceae</taxon>
        <taxon>Clostridium</taxon>
    </lineage>
</organism>